<keyword evidence="3" id="KW-1185">Reference proteome</keyword>
<feature type="region of interest" description="Disordered" evidence="1">
    <location>
        <begin position="81"/>
        <end position="107"/>
    </location>
</feature>
<dbReference type="Proteomes" id="UP001139648">
    <property type="component" value="Unassembled WGS sequence"/>
</dbReference>
<feature type="compositionally biased region" description="Basic and acidic residues" evidence="1">
    <location>
        <begin position="87"/>
        <end position="104"/>
    </location>
</feature>
<reference evidence="2" key="1">
    <citation type="submission" date="2022-06" db="EMBL/GenBank/DDBJ databases">
        <title>Sequencing the genomes of 1000 actinobacteria strains.</title>
        <authorList>
            <person name="Klenk H.-P."/>
        </authorList>
    </citation>
    <scope>NUCLEOTIDE SEQUENCE</scope>
    <source>
        <strain evidence="2">DSM 46694</strain>
    </source>
</reference>
<evidence type="ECO:0000256" key="1">
    <source>
        <dbReference type="SAM" id="MobiDB-lite"/>
    </source>
</evidence>
<proteinExistence type="predicted"/>
<accession>A0A9X2JZA0</accession>
<feature type="compositionally biased region" description="Low complexity" evidence="1">
    <location>
        <begin position="281"/>
        <end position="291"/>
    </location>
</feature>
<name>A0A9X2JZA0_9ACTN</name>
<protein>
    <submittedName>
        <fullName evidence="2">Uncharacterized protein</fullName>
    </submittedName>
</protein>
<evidence type="ECO:0000313" key="2">
    <source>
        <dbReference type="EMBL" id="MCP2353994.1"/>
    </source>
</evidence>
<gene>
    <name evidence="2" type="ORF">HD597_001014</name>
</gene>
<feature type="region of interest" description="Disordered" evidence="1">
    <location>
        <begin position="276"/>
        <end position="304"/>
    </location>
</feature>
<evidence type="ECO:0000313" key="3">
    <source>
        <dbReference type="Proteomes" id="UP001139648"/>
    </source>
</evidence>
<feature type="region of interest" description="Disordered" evidence="1">
    <location>
        <begin position="55"/>
        <end position="74"/>
    </location>
</feature>
<dbReference type="AlphaFoldDB" id="A0A9X2JZA0"/>
<comment type="caution">
    <text evidence="2">The sequence shown here is derived from an EMBL/GenBank/DDBJ whole genome shotgun (WGS) entry which is preliminary data.</text>
</comment>
<sequence>MPRRVRIDGPTIRGRGLRFAGIPARAWGPVRLEGEDPICGSSRHRVRAMRARMPPFRRPRGGASGGRGGATAMTPWRVAGPATRAGCEGHEAEGVRARGGERGHGGPLLRRATAAPWGDGAISTLGSAAGATFESVPPPRGRAASARWRRTVVRGRESVVPREAAVLGRAPSRFGLAPSRFGPVPALFGPVLTPLAVVVPPLEMTASPSGGGAPRLESWRSSGGGASSAGDVPPGAHGSPTAQRSPAGRLFRARRLPAGSQLSHGRRLALDGQVCPLSQASPGSRMSPGGRASSGGGTLLRRRPLLQVGEVPGGAPLLCG</sequence>
<feature type="region of interest" description="Disordered" evidence="1">
    <location>
        <begin position="206"/>
        <end position="248"/>
    </location>
</feature>
<dbReference type="EMBL" id="JAMZEB010000002">
    <property type="protein sequence ID" value="MCP2353994.1"/>
    <property type="molecule type" value="Genomic_DNA"/>
</dbReference>
<organism evidence="2 3">
    <name type="scientific">Nonomuraea thailandensis</name>
    <dbReference type="NCBI Taxonomy" id="1188745"/>
    <lineage>
        <taxon>Bacteria</taxon>
        <taxon>Bacillati</taxon>
        <taxon>Actinomycetota</taxon>
        <taxon>Actinomycetes</taxon>
        <taxon>Streptosporangiales</taxon>
        <taxon>Streptosporangiaceae</taxon>
        <taxon>Nonomuraea</taxon>
    </lineage>
</organism>